<dbReference type="EMBL" id="JAZHXJ010000004">
    <property type="protein sequence ID" value="KAL1884141.1"/>
    <property type="molecule type" value="Genomic_DNA"/>
</dbReference>
<comment type="caution">
    <text evidence="2">The sequence shown here is derived from an EMBL/GenBank/DDBJ whole genome shotgun (WGS) entry which is preliminary data.</text>
</comment>
<evidence type="ECO:0008006" key="4">
    <source>
        <dbReference type="Google" id="ProtNLM"/>
    </source>
</evidence>
<accession>A0ABR3Y876</accession>
<feature type="chain" id="PRO_5045752709" description="Hydrophobin" evidence="1">
    <location>
        <begin position="26"/>
        <end position="152"/>
    </location>
</feature>
<evidence type="ECO:0000313" key="3">
    <source>
        <dbReference type="Proteomes" id="UP001586593"/>
    </source>
</evidence>
<reference evidence="2 3" key="1">
    <citation type="journal article" date="2024" name="Commun. Biol.">
        <title>Comparative genomic analysis of thermophilic fungi reveals convergent evolutionary adaptations and gene losses.</title>
        <authorList>
            <person name="Steindorff A.S."/>
            <person name="Aguilar-Pontes M.V."/>
            <person name="Robinson A.J."/>
            <person name="Andreopoulos B."/>
            <person name="LaButti K."/>
            <person name="Kuo A."/>
            <person name="Mondo S."/>
            <person name="Riley R."/>
            <person name="Otillar R."/>
            <person name="Haridas S."/>
            <person name="Lipzen A."/>
            <person name="Grimwood J."/>
            <person name="Schmutz J."/>
            <person name="Clum A."/>
            <person name="Reid I.D."/>
            <person name="Moisan M.C."/>
            <person name="Butler G."/>
            <person name="Nguyen T.T.M."/>
            <person name="Dewar K."/>
            <person name="Conant G."/>
            <person name="Drula E."/>
            <person name="Henrissat B."/>
            <person name="Hansel C."/>
            <person name="Singer S."/>
            <person name="Hutchinson M.I."/>
            <person name="de Vries R.P."/>
            <person name="Natvig D.O."/>
            <person name="Powell A.J."/>
            <person name="Tsang A."/>
            <person name="Grigoriev I.V."/>
        </authorList>
    </citation>
    <scope>NUCLEOTIDE SEQUENCE [LARGE SCALE GENOMIC DNA]</scope>
    <source>
        <strain evidence="2 3">ATCC 24622</strain>
    </source>
</reference>
<evidence type="ECO:0000256" key="1">
    <source>
        <dbReference type="SAM" id="SignalP"/>
    </source>
</evidence>
<dbReference type="Proteomes" id="UP001586593">
    <property type="component" value="Unassembled WGS sequence"/>
</dbReference>
<organism evidence="2 3">
    <name type="scientific">Phialemonium thermophilum</name>
    <dbReference type="NCBI Taxonomy" id="223376"/>
    <lineage>
        <taxon>Eukaryota</taxon>
        <taxon>Fungi</taxon>
        <taxon>Dikarya</taxon>
        <taxon>Ascomycota</taxon>
        <taxon>Pezizomycotina</taxon>
        <taxon>Sordariomycetes</taxon>
        <taxon>Sordariomycetidae</taxon>
        <taxon>Cephalothecales</taxon>
        <taxon>Cephalothecaceae</taxon>
        <taxon>Phialemonium</taxon>
    </lineage>
</organism>
<gene>
    <name evidence="2" type="ORF">VTK73DRAFT_6810</name>
</gene>
<proteinExistence type="predicted"/>
<feature type="signal peptide" evidence="1">
    <location>
        <begin position="1"/>
        <end position="25"/>
    </location>
</feature>
<evidence type="ECO:0000313" key="2">
    <source>
        <dbReference type="EMBL" id="KAL1884141.1"/>
    </source>
</evidence>
<keyword evidence="1" id="KW-0732">Signal</keyword>
<protein>
    <recommendedName>
        <fullName evidence="4">Hydrophobin</fullName>
    </recommendedName>
</protein>
<keyword evidence="3" id="KW-1185">Reference proteome</keyword>
<name>A0ABR3Y876_9PEZI</name>
<sequence length="152" mass="16477">MLNFSALFSRTLFLVLLLPLLGTHASPAPNPDPSPVPGLLPKIPILDALLALGASPPPPILRTTHPSPECASINQGELLCCRATVAGDIQLVVWLAELYGHHSSLCGVTTTPEDQGCTISVFDSWDPWIRGCLAEAIMTWDEKLDRRKVTWT</sequence>